<feature type="binding site" evidence="9">
    <location>
        <position position="155"/>
    </location>
    <ligand>
        <name>1-deoxy-D-xylulose 5-phosphate</name>
        <dbReference type="ChEBI" id="CHEBI:57792"/>
    </ligand>
</feature>
<dbReference type="PIRSF" id="PIRSF006205">
    <property type="entry name" value="Dxp_reductismrs"/>
    <property type="match status" value="1"/>
</dbReference>
<dbReference type="GO" id="GO:0030145">
    <property type="term" value="F:manganese ion binding"/>
    <property type="evidence" value="ECO:0007669"/>
    <property type="project" value="TreeGrafter"/>
</dbReference>
<keyword evidence="5 9" id="KW-0560">Oxidoreductase</keyword>
<feature type="binding site" evidence="9">
    <location>
        <position position="14"/>
    </location>
    <ligand>
        <name>NADPH</name>
        <dbReference type="ChEBI" id="CHEBI:57783"/>
    </ligand>
</feature>
<dbReference type="RefSeq" id="WP_180307230.1">
    <property type="nucleotide sequence ID" value="NZ_CP058952.1"/>
</dbReference>
<comment type="caution">
    <text evidence="9">Lacks conserved residue(s) required for the propagation of feature annotation.</text>
</comment>
<dbReference type="PANTHER" id="PTHR30525:SF0">
    <property type="entry name" value="1-DEOXY-D-XYLULOSE 5-PHOSPHATE REDUCTOISOMERASE, CHLOROPLASTIC"/>
    <property type="match status" value="1"/>
</dbReference>
<evidence type="ECO:0000256" key="3">
    <source>
        <dbReference type="ARBA" id="ARBA00022723"/>
    </source>
</evidence>
<evidence type="ECO:0000256" key="7">
    <source>
        <dbReference type="ARBA" id="ARBA00023229"/>
    </source>
</evidence>
<feature type="binding site" evidence="9">
    <location>
        <position position="156"/>
    </location>
    <ligand>
        <name>1-deoxy-D-xylulose 5-phosphate</name>
        <dbReference type="ChEBI" id="CHEBI:57792"/>
    </ligand>
</feature>
<evidence type="ECO:0000256" key="9">
    <source>
        <dbReference type="HAMAP-Rule" id="MF_00183"/>
    </source>
</evidence>
<comment type="function">
    <text evidence="9">Catalyzes the NADPH-dependent rearrangement and reduction of 1-deoxy-D-xylulose-5-phosphate (DXP) to 2-C-methyl-D-erythritol 4-phosphate (MEP).</text>
</comment>
<feature type="binding site" evidence="9">
    <location>
        <position position="231"/>
    </location>
    <ligand>
        <name>1-deoxy-D-xylulose 5-phosphate</name>
        <dbReference type="ChEBI" id="CHEBI:57792"/>
    </ligand>
</feature>
<organism evidence="13 14">
    <name type="scientific">Chitinibacter fontanus</name>
    <dbReference type="NCBI Taxonomy" id="1737446"/>
    <lineage>
        <taxon>Bacteria</taxon>
        <taxon>Pseudomonadati</taxon>
        <taxon>Pseudomonadota</taxon>
        <taxon>Betaproteobacteria</taxon>
        <taxon>Neisseriales</taxon>
        <taxon>Chitinibacteraceae</taxon>
        <taxon>Chitinibacter</taxon>
    </lineage>
</organism>
<feature type="binding site" evidence="9">
    <location>
        <position position="129"/>
    </location>
    <ligand>
        <name>1-deoxy-D-xylulose 5-phosphate</name>
        <dbReference type="ChEBI" id="CHEBI:57792"/>
    </ligand>
</feature>
<dbReference type="Gene3D" id="1.10.1740.10">
    <property type="match status" value="1"/>
</dbReference>
<dbReference type="NCBIfam" id="NF009114">
    <property type="entry name" value="PRK12464.1"/>
    <property type="match status" value="1"/>
</dbReference>
<dbReference type="SUPFAM" id="SSF55347">
    <property type="entry name" value="Glyceraldehyde-3-phosphate dehydrogenase-like, C-terminal domain"/>
    <property type="match status" value="1"/>
</dbReference>
<reference evidence="13 14" key="1">
    <citation type="journal article" date="2016" name="Int. J. Syst. Evol. Microbiol.">
        <title>Chitinibacter fontanus sp. nov., isolated from a spring.</title>
        <authorList>
            <person name="Sheu S.Y."/>
            <person name="Li Y.S."/>
            <person name="Young C.C."/>
            <person name="Chen W.M."/>
        </authorList>
    </citation>
    <scope>NUCLEOTIDE SEQUENCE [LARGE SCALE GENOMIC DNA]</scope>
    <source>
        <strain evidence="13 14">STM-7</strain>
    </source>
</reference>
<keyword evidence="7 9" id="KW-0414">Isoprene biosynthesis</keyword>
<feature type="binding site" evidence="9">
    <location>
        <position position="16"/>
    </location>
    <ligand>
        <name>NADPH</name>
        <dbReference type="ChEBI" id="CHEBI:57783"/>
    </ligand>
</feature>
<evidence type="ECO:0000313" key="13">
    <source>
        <dbReference type="EMBL" id="QLI80085.1"/>
    </source>
</evidence>
<keyword evidence="9" id="KW-0460">Magnesium</keyword>
<feature type="binding site" evidence="9">
    <location>
        <position position="219"/>
    </location>
    <ligand>
        <name>NADPH</name>
        <dbReference type="ChEBI" id="CHEBI:57783"/>
    </ligand>
</feature>
<dbReference type="HAMAP" id="MF_00183">
    <property type="entry name" value="DXP_reductoisom"/>
    <property type="match status" value="1"/>
</dbReference>
<dbReference type="NCBIfam" id="NF003938">
    <property type="entry name" value="PRK05447.1-1"/>
    <property type="match status" value="1"/>
</dbReference>
<feature type="binding site" evidence="9">
    <location>
        <position position="226"/>
    </location>
    <ligand>
        <name>1-deoxy-D-xylulose 5-phosphate</name>
        <dbReference type="ChEBI" id="CHEBI:57792"/>
    </ligand>
</feature>
<feature type="binding site" evidence="9">
    <location>
        <position position="235"/>
    </location>
    <ligand>
        <name>Mn(2+)</name>
        <dbReference type="ChEBI" id="CHEBI:29035"/>
    </ligand>
</feature>
<dbReference type="SUPFAM" id="SSF69055">
    <property type="entry name" value="1-deoxy-D-xylulose-5-phosphate reductoisomerase, C-terminal domain"/>
    <property type="match status" value="1"/>
</dbReference>
<dbReference type="GO" id="GO:0051484">
    <property type="term" value="P:isopentenyl diphosphate biosynthetic process, methylerythritol 4-phosphate pathway involved in terpenoid biosynthetic process"/>
    <property type="evidence" value="ECO:0007669"/>
    <property type="project" value="UniProtKB-ARBA"/>
</dbReference>
<dbReference type="Pfam" id="PF08436">
    <property type="entry name" value="DXP_redisom_C"/>
    <property type="match status" value="1"/>
</dbReference>
<dbReference type="EMBL" id="CP058952">
    <property type="protein sequence ID" value="QLI80085.1"/>
    <property type="molecule type" value="Genomic_DNA"/>
</dbReference>
<dbReference type="KEGG" id="cfon:HZU75_00210"/>
<feature type="domain" description="1-deoxy-D-xylulose 5-phosphate reductoisomerase C-terminal" evidence="11">
    <location>
        <begin position="150"/>
        <end position="243"/>
    </location>
</feature>
<dbReference type="GO" id="GO:0070402">
    <property type="term" value="F:NADPH binding"/>
    <property type="evidence" value="ECO:0007669"/>
    <property type="project" value="InterPro"/>
</dbReference>
<feature type="binding site" evidence="9">
    <location>
        <position position="15"/>
    </location>
    <ligand>
        <name>NADPH</name>
        <dbReference type="ChEBI" id="CHEBI:57783"/>
    </ligand>
</feature>
<feature type="binding site" evidence="9">
    <location>
        <position position="40"/>
    </location>
    <ligand>
        <name>NADPH</name>
        <dbReference type="ChEBI" id="CHEBI:57783"/>
    </ligand>
</feature>
<comment type="similarity">
    <text evidence="2 9">Belongs to the DXR family.</text>
</comment>
<proteinExistence type="inferred from homology"/>
<sequence length="401" mass="43102">MQHAKQVITILGATGSIGQSTLDVIARHPERYEVFAVSGATQLERLVQIAAQFLPRYIVVLEEANAALIRAQLKDRALKSEVLVGQDALIAIATAPEVDAVMAAIVGAAGMPATLAAAQAGKKVLLANKETLVLAGQLFMDAVKASGAQLLPIDSEHNAIFQSLPAIYREQPYASSFDSAGIEKLLLTASGGPFRTRPFDTLASITPAEAIKHPNWSMGRKISVDSASLMNKGLEVIEAFWLFNAPIDRIEVVVHPQSVIHSMVQYRDGSVIAQLGSPDMRTPIAYGLAYPERIEAGVKPLDLFSIARLDFEAPDLQRFPCLALAYSAIRQGGAAPAVLNAANEIAVDRFLAAELKFTQIPQVIEACLGQLAHRQVTCLQSLLEIDADTRLLAQQLAAELR</sequence>
<keyword evidence="3 9" id="KW-0479">Metal-binding</keyword>
<evidence type="ECO:0000256" key="2">
    <source>
        <dbReference type="ARBA" id="ARBA00006825"/>
    </source>
</evidence>
<keyword evidence="14" id="KW-1185">Reference proteome</keyword>
<feature type="binding site" evidence="9">
    <location>
        <position position="156"/>
    </location>
    <ligand>
        <name>Mn(2+)</name>
        <dbReference type="ChEBI" id="CHEBI:29035"/>
    </ligand>
</feature>
<keyword evidence="6 9" id="KW-0464">Manganese</keyword>
<dbReference type="InterPro" id="IPR003821">
    <property type="entry name" value="DXP_reductoisomerase"/>
</dbReference>
<protein>
    <recommendedName>
        <fullName evidence="9">1-deoxy-D-xylulose 5-phosphate reductoisomerase</fullName>
        <shortName evidence="9">DXP reductoisomerase</shortName>
        <ecNumber evidence="9">1.1.1.267</ecNumber>
    </recommendedName>
    <alternativeName>
        <fullName evidence="9">1-deoxyxylulose-5-phosphate reductoisomerase</fullName>
    </alternativeName>
    <alternativeName>
        <fullName evidence="9">2-C-methyl-D-erythritol 4-phosphate synthase</fullName>
    </alternativeName>
</protein>
<dbReference type="InterPro" id="IPR026877">
    <property type="entry name" value="DXPR_C"/>
</dbReference>
<feature type="binding site" evidence="9">
    <location>
        <position position="190"/>
    </location>
    <ligand>
        <name>1-deoxy-D-xylulose 5-phosphate</name>
        <dbReference type="ChEBI" id="CHEBI:57792"/>
    </ligand>
</feature>
<dbReference type="InterPro" id="IPR036291">
    <property type="entry name" value="NAD(P)-bd_dom_sf"/>
</dbReference>
<evidence type="ECO:0000259" key="12">
    <source>
        <dbReference type="Pfam" id="PF13288"/>
    </source>
</evidence>
<accession>A0A7D5Z7Q2</accession>
<comment type="catalytic activity">
    <reaction evidence="8">
        <text>2-C-methyl-D-erythritol 4-phosphate + NADP(+) = 1-deoxy-D-xylulose 5-phosphate + NADPH + H(+)</text>
        <dbReference type="Rhea" id="RHEA:13717"/>
        <dbReference type="ChEBI" id="CHEBI:15378"/>
        <dbReference type="ChEBI" id="CHEBI:57783"/>
        <dbReference type="ChEBI" id="CHEBI:57792"/>
        <dbReference type="ChEBI" id="CHEBI:58262"/>
        <dbReference type="ChEBI" id="CHEBI:58349"/>
        <dbReference type="EC" id="1.1.1.267"/>
    </reaction>
    <physiologicalReaction direction="right-to-left" evidence="8">
        <dbReference type="Rhea" id="RHEA:13719"/>
    </physiologicalReaction>
</comment>
<dbReference type="EC" id="1.1.1.267" evidence="9"/>
<name>A0A7D5Z7Q2_9NEIS</name>
<evidence type="ECO:0000256" key="6">
    <source>
        <dbReference type="ARBA" id="ARBA00023211"/>
    </source>
</evidence>
<feature type="binding site" evidence="9">
    <location>
        <position position="235"/>
    </location>
    <ligand>
        <name>1-deoxy-D-xylulose 5-phosphate</name>
        <dbReference type="ChEBI" id="CHEBI:57792"/>
    </ligand>
</feature>
<feature type="domain" description="DXP reductoisomerase C-terminal" evidence="12">
    <location>
        <begin position="275"/>
        <end position="390"/>
    </location>
</feature>
<feature type="domain" description="1-deoxy-D-xylulose 5-phosphate reductoisomerase N-terminal" evidence="10">
    <location>
        <begin position="8"/>
        <end position="136"/>
    </location>
</feature>
<comment type="cofactor">
    <cofactor evidence="9">
        <name>Mg(2+)</name>
        <dbReference type="ChEBI" id="CHEBI:18420"/>
    </cofactor>
    <cofactor evidence="9">
        <name>Mn(2+)</name>
        <dbReference type="ChEBI" id="CHEBI:29035"/>
    </cofactor>
</comment>
<dbReference type="GO" id="GO:0016853">
    <property type="term" value="F:isomerase activity"/>
    <property type="evidence" value="ECO:0007669"/>
    <property type="project" value="UniProtKB-KW"/>
</dbReference>
<dbReference type="InterPro" id="IPR013512">
    <property type="entry name" value="DXP_reductoisomerase_N"/>
</dbReference>
<dbReference type="Gene3D" id="3.40.50.720">
    <property type="entry name" value="NAD(P)-binding Rossmann-like Domain"/>
    <property type="match status" value="1"/>
</dbReference>
<evidence type="ECO:0000256" key="4">
    <source>
        <dbReference type="ARBA" id="ARBA00022857"/>
    </source>
</evidence>
<dbReference type="Proteomes" id="UP000510822">
    <property type="component" value="Chromosome"/>
</dbReference>
<dbReference type="AlphaFoldDB" id="A0A7D5Z7Q2"/>
<feature type="binding site" evidence="9">
    <location>
        <position position="232"/>
    </location>
    <ligand>
        <name>1-deoxy-D-xylulose 5-phosphate</name>
        <dbReference type="ChEBI" id="CHEBI:57792"/>
    </ligand>
</feature>
<evidence type="ECO:0000259" key="10">
    <source>
        <dbReference type="Pfam" id="PF02670"/>
    </source>
</evidence>
<dbReference type="SUPFAM" id="SSF51735">
    <property type="entry name" value="NAD(P)-binding Rossmann-fold domains"/>
    <property type="match status" value="1"/>
</dbReference>
<dbReference type="PANTHER" id="PTHR30525">
    <property type="entry name" value="1-DEOXY-D-XYLULOSE 5-PHOSPHATE REDUCTOISOMERASE"/>
    <property type="match status" value="1"/>
</dbReference>
<keyword evidence="4 9" id="KW-0521">NADP</keyword>
<comment type="pathway">
    <text evidence="1 9">Isoprenoid biosynthesis; isopentenyl diphosphate biosynthesis via DXP pathway; isopentenyl diphosphate from 1-deoxy-D-xylulose 5-phosphate: step 1/6.</text>
</comment>
<keyword evidence="13" id="KW-0413">Isomerase</keyword>
<feature type="binding site" evidence="9">
    <location>
        <position position="130"/>
    </location>
    <ligand>
        <name>NADPH</name>
        <dbReference type="ChEBI" id="CHEBI:57783"/>
    </ligand>
</feature>
<evidence type="ECO:0000256" key="8">
    <source>
        <dbReference type="ARBA" id="ARBA00048543"/>
    </source>
</evidence>
<feature type="binding site" evidence="9">
    <location>
        <position position="154"/>
    </location>
    <ligand>
        <name>Mn(2+)</name>
        <dbReference type="ChEBI" id="CHEBI:29035"/>
    </ligand>
</feature>
<feature type="binding site" evidence="9">
    <location>
        <position position="213"/>
    </location>
    <ligand>
        <name>1-deoxy-D-xylulose 5-phosphate</name>
        <dbReference type="ChEBI" id="CHEBI:57792"/>
    </ligand>
</feature>
<dbReference type="InterPro" id="IPR013644">
    <property type="entry name" value="DXP_reductoisomerase_C"/>
</dbReference>
<gene>
    <name evidence="9" type="primary">dxr</name>
    <name evidence="13" type="ORF">HZU75_00210</name>
</gene>
<feature type="binding site" evidence="9">
    <location>
        <position position="128"/>
    </location>
    <ligand>
        <name>NADPH</name>
        <dbReference type="ChEBI" id="CHEBI:57783"/>
    </ligand>
</feature>
<dbReference type="InterPro" id="IPR036169">
    <property type="entry name" value="DXPR_C_sf"/>
</dbReference>
<dbReference type="UniPathway" id="UPA00056">
    <property type="reaction ID" value="UER00092"/>
</dbReference>
<dbReference type="FunFam" id="3.40.50.720:FF:000045">
    <property type="entry name" value="1-deoxy-D-xylulose 5-phosphate reductoisomerase"/>
    <property type="match status" value="1"/>
</dbReference>
<evidence type="ECO:0000256" key="5">
    <source>
        <dbReference type="ARBA" id="ARBA00023002"/>
    </source>
</evidence>
<feature type="binding site" evidence="9">
    <location>
        <position position="17"/>
    </location>
    <ligand>
        <name>NADPH</name>
        <dbReference type="ChEBI" id="CHEBI:57783"/>
    </ligand>
</feature>
<evidence type="ECO:0000256" key="1">
    <source>
        <dbReference type="ARBA" id="ARBA00005094"/>
    </source>
</evidence>
<dbReference type="Pfam" id="PF13288">
    <property type="entry name" value="DXPR_C"/>
    <property type="match status" value="1"/>
</dbReference>
<evidence type="ECO:0000313" key="14">
    <source>
        <dbReference type="Proteomes" id="UP000510822"/>
    </source>
</evidence>
<dbReference type="GO" id="GO:0030604">
    <property type="term" value="F:1-deoxy-D-xylulose-5-phosphate reductoisomerase activity"/>
    <property type="evidence" value="ECO:0007669"/>
    <property type="project" value="UniProtKB-UniRule"/>
</dbReference>
<dbReference type="NCBIfam" id="TIGR00243">
    <property type="entry name" value="Dxr"/>
    <property type="match status" value="1"/>
</dbReference>
<dbReference type="Pfam" id="PF02670">
    <property type="entry name" value="DXP_reductoisom"/>
    <property type="match status" value="1"/>
</dbReference>
<evidence type="ECO:0000259" key="11">
    <source>
        <dbReference type="Pfam" id="PF08436"/>
    </source>
</evidence>